<evidence type="ECO:0000313" key="1">
    <source>
        <dbReference type="EMBL" id="CAL1695130.1"/>
    </source>
</evidence>
<sequence>MGGDQGWTDSVREEAKHLLPESSCTAHPWPNISLLGSLLADVRPLKFHSFFLHAFIVHNRFLIYSSGFLSILVQQRKVLAVHVHGVSHSIHNLQLIHLRSWDSRVSDSFLDNTRLLVSIIGGCKSRQRHHCLAGIFTSQRVNCKSPPTRIHYAMNPGNAAFTTRFRRQTLSITSG</sequence>
<proteinExistence type="predicted"/>
<evidence type="ECO:0000313" key="2">
    <source>
        <dbReference type="Proteomes" id="UP001497453"/>
    </source>
</evidence>
<reference evidence="2" key="1">
    <citation type="submission" date="2024-04" db="EMBL/GenBank/DDBJ databases">
        <authorList>
            <person name="Shaw F."/>
            <person name="Minotto A."/>
        </authorList>
    </citation>
    <scope>NUCLEOTIDE SEQUENCE [LARGE SCALE GENOMIC DNA]</scope>
</reference>
<dbReference type="EMBL" id="OZ037944">
    <property type="protein sequence ID" value="CAL1695130.1"/>
    <property type="molecule type" value="Genomic_DNA"/>
</dbReference>
<protein>
    <submittedName>
        <fullName evidence="1">Uncharacterized protein</fullName>
    </submittedName>
</protein>
<name>A0ABP1CHH1_9APHY</name>
<accession>A0ABP1CHH1</accession>
<gene>
    <name evidence="1" type="ORF">GFSPODELE1_LOCUS603</name>
</gene>
<keyword evidence="2" id="KW-1185">Reference proteome</keyword>
<dbReference type="Proteomes" id="UP001497453">
    <property type="component" value="Chromosome 1"/>
</dbReference>
<organism evidence="1 2">
    <name type="scientific">Somion occarium</name>
    <dbReference type="NCBI Taxonomy" id="3059160"/>
    <lineage>
        <taxon>Eukaryota</taxon>
        <taxon>Fungi</taxon>
        <taxon>Dikarya</taxon>
        <taxon>Basidiomycota</taxon>
        <taxon>Agaricomycotina</taxon>
        <taxon>Agaricomycetes</taxon>
        <taxon>Polyporales</taxon>
        <taxon>Cerrenaceae</taxon>
        <taxon>Somion</taxon>
    </lineage>
</organism>